<evidence type="ECO:0000256" key="1">
    <source>
        <dbReference type="SAM" id="MobiDB-lite"/>
    </source>
</evidence>
<dbReference type="Proteomes" id="UP000078240">
    <property type="component" value="Unassembled WGS sequence"/>
</dbReference>
<evidence type="ECO:0000313" key="2">
    <source>
        <dbReference type="EMBL" id="OAQ86335.1"/>
    </source>
</evidence>
<dbReference type="EMBL" id="LSBH01000001">
    <property type="protein sequence ID" value="OAQ86335.1"/>
    <property type="molecule type" value="Genomic_DNA"/>
</dbReference>
<feature type="region of interest" description="Disordered" evidence="1">
    <location>
        <begin position="56"/>
        <end position="119"/>
    </location>
</feature>
<protein>
    <submittedName>
        <fullName evidence="2">Uncharacterized protein</fullName>
    </submittedName>
</protein>
<accession>A0A179H7X8</accession>
<comment type="caution">
    <text evidence="2">The sequence shown here is derived from an EMBL/GenBank/DDBJ whole genome shotgun (WGS) entry which is preliminary data.</text>
</comment>
<gene>
    <name evidence="2" type="ORF">VFPBJ_00375</name>
</gene>
<evidence type="ECO:0000313" key="3">
    <source>
        <dbReference type="Proteomes" id="UP000078240"/>
    </source>
</evidence>
<dbReference type="AlphaFoldDB" id="A0A179H7X8"/>
<organism evidence="2 3">
    <name type="scientific">Purpureocillium lilacinum</name>
    <name type="common">Paecilomyces lilacinus</name>
    <dbReference type="NCBI Taxonomy" id="33203"/>
    <lineage>
        <taxon>Eukaryota</taxon>
        <taxon>Fungi</taxon>
        <taxon>Dikarya</taxon>
        <taxon>Ascomycota</taxon>
        <taxon>Pezizomycotina</taxon>
        <taxon>Sordariomycetes</taxon>
        <taxon>Hypocreomycetidae</taxon>
        <taxon>Hypocreales</taxon>
        <taxon>Ophiocordycipitaceae</taxon>
        <taxon>Purpureocillium</taxon>
    </lineage>
</organism>
<name>A0A179H7X8_PURLI</name>
<sequence length="119" mass="11313">MQKFNSGDRNGAINQVFNALALMGKATPYGRVASLLMASRDARSFSGAIMTLMNSAPASGGGHGGSQSSGGGHGGGSHSSGGGQGGQYSSGGGQGGQYGGGGGQGGQYAGGNGQGGSYY</sequence>
<reference evidence="2 3" key="1">
    <citation type="submission" date="2016-01" db="EMBL/GenBank/DDBJ databases">
        <title>Biosynthesis of antibiotic leucinostatins and their inhibition on Phytophthora in bio-control Purpureocillium lilacinum.</title>
        <authorList>
            <person name="Wang G."/>
            <person name="Liu Z."/>
            <person name="Lin R."/>
            <person name="Li E."/>
            <person name="Mao Z."/>
            <person name="Ling J."/>
            <person name="Yin W."/>
            <person name="Xie B."/>
        </authorList>
    </citation>
    <scope>NUCLEOTIDE SEQUENCE [LARGE SCALE GENOMIC DNA]</scope>
    <source>
        <strain evidence="2">PLBJ-1</strain>
    </source>
</reference>
<feature type="compositionally biased region" description="Gly residues" evidence="1">
    <location>
        <begin position="59"/>
        <end position="119"/>
    </location>
</feature>
<proteinExistence type="predicted"/>